<sequence>MTLVRNGRFGGQTVVPRPCALPPHLSLVDGVKTLLSALVAVTFRATTPLATATISVAALVAVFSSLISSSSSSASAALLGIQLADHARASNLRKTPASDSNSVGSDVDGGEDEENAASGKLKNFYSFTAKDINGDTVHLSKYKGKVSLVVNVASECGYTHRNYEALVQMQRTFGTMKFTVLAFPCNQFGEQEPGEDWEIESFAEKLYNINFPIFSKIDVKGPNAANFWKYLTKSTSKEPNWNFWKYLVDTNGIVIKVWSQKTSFSEIYRTVQDVIEGKYKPKHIVHTDL</sequence>
<feature type="region of interest" description="Disordered" evidence="7">
    <location>
        <begin position="92"/>
        <end position="113"/>
    </location>
</feature>
<dbReference type="PANTHER" id="PTHR11592:SF78">
    <property type="entry name" value="GLUTATHIONE PEROXIDASE"/>
    <property type="match status" value="1"/>
</dbReference>
<dbReference type="InterPro" id="IPR000889">
    <property type="entry name" value="Glutathione_peroxidase"/>
</dbReference>
<dbReference type="PROSITE" id="PS51355">
    <property type="entry name" value="GLUTATHIONE_PEROXID_3"/>
    <property type="match status" value="1"/>
</dbReference>
<organism evidence="8">
    <name type="scientific">Octopus bimaculoides</name>
    <name type="common">California two-spotted octopus</name>
    <dbReference type="NCBI Taxonomy" id="37653"/>
    <lineage>
        <taxon>Eukaryota</taxon>
        <taxon>Metazoa</taxon>
        <taxon>Spiralia</taxon>
        <taxon>Lophotrochozoa</taxon>
        <taxon>Mollusca</taxon>
        <taxon>Cephalopoda</taxon>
        <taxon>Coleoidea</taxon>
        <taxon>Octopodiformes</taxon>
        <taxon>Octopoda</taxon>
        <taxon>Incirrata</taxon>
        <taxon>Octopodidae</taxon>
        <taxon>Octopus</taxon>
    </lineage>
</organism>
<dbReference type="GO" id="GO:0033554">
    <property type="term" value="P:cellular response to stress"/>
    <property type="evidence" value="ECO:0007669"/>
    <property type="project" value="UniProtKB-ARBA"/>
</dbReference>
<dbReference type="OrthoDB" id="446890at2759"/>
<comment type="similarity">
    <text evidence="2 6">Belongs to the glutathione peroxidase family.</text>
</comment>
<dbReference type="KEGG" id="obi:106883784"/>
<dbReference type="InterPro" id="IPR036249">
    <property type="entry name" value="Thioredoxin-like_sf"/>
</dbReference>
<evidence type="ECO:0000256" key="7">
    <source>
        <dbReference type="SAM" id="MobiDB-lite"/>
    </source>
</evidence>
<reference evidence="8" key="1">
    <citation type="submission" date="2015-07" db="EMBL/GenBank/DDBJ databases">
        <title>MeaNS - Measles Nucleotide Surveillance Program.</title>
        <authorList>
            <person name="Tran T."/>
            <person name="Druce J."/>
        </authorList>
    </citation>
    <scope>NUCLEOTIDE SEQUENCE</scope>
    <source>
        <strain evidence="8">UCB-OBI-ISO-001</strain>
        <tissue evidence="8">Gonad</tissue>
    </source>
</reference>
<gene>
    <name evidence="8" type="ORF">OCBIM_22031273mg</name>
</gene>
<dbReference type="InterPro" id="IPR029760">
    <property type="entry name" value="GPX_CS"/>
</dbReference>
<comment type="catalytic activity">
    <reaction evidence="1">
        <text>2 glutathione + H2O2 = glutathione disulfide + 2 H2O</text>
        <dbReference type="Rhea" id="RHEA:16833"/>
        <dbReference type="ChEBI" id="CHEBI:15377"/>
        <dbReference type="ChEBI" id="CHEBI:16240"/>
        <dbReference type="ChEBI" id="CHEBI:57925"/>
        <dbReference type="ChEBI" id="CHEBI:58297"/>
        <dbReference type="EC" id="1.11.1.9"/>
    </reaction>
</comment>
<dbReference type="GO" id="GO:0070013">
    <property type="term" value="C:intracellular organelle lumen"/>
    <property type="evidence" value="ECO:0007669"/>
    <property type="project" value="UniProtKB-ARBA"/>
</dbReference>
<dbReference type="PROSITE" id="PS00460">
    <property type="entry name" value="GLUTATHIONE_PEROXID_1"/>
    <property type="match status" value="1"/>
</dbReference>
<dbReference type="FunFam" id="3.40.30.10:FF:000049">
    <property type="entry name" value="Glutathione peroxidase"/>
    <property type="match status" value="1"/>
</dbReference>
<evidence type="ECO:0000313" key="8">
    <source>
        <dbReference type="EMBL" id="KOF97129.1"/>
    </source>
</evidence>
<dbReference type="STRING" id="37653.A0A0L8I6W3"/>
<dbReference type="PANTHER" id="PTHR11592">
    <property type="entry name" value="GLUTATHIONE PEROXIDASE"/>
    <property type="match status" value="1"/>
</dbReference>
<evidence type="ECO:0000256" key="4">
    <source>
        <dbReference type="ARBA" id="ARBA00022559"/>
    </source>
</evidence>
<keyword evidence="4 6" id="KW-0575">Peroxidase</keyword>
<dbReference type="EMBL" id="KQ416392">
    <property type="protein sequence ID" value="KOF97129.1"/>
    <property type="molecule type" value="Genomic_DNA"/>
</dbReference>
<proteinExistence type="inferred from homology"/>
<evidence type="ECO:0000256" key="1">
    <source>
        <dbReference type="ARBA" id="ARBA00000217"/>
    </source>
</evidence>
<protein>
    <recommendedName>
        <fullName evidence="3 6">Glutathione peroxidase</fullName>
    </recommendedName>
</protein>
<dbReference type="Gene3D" id="3.40.30.10">
    <property type="entry name" value="Glutaredoxin"/>
    <property type="match status" value="1"/>
</dbReference>
<keyword evidence="5 6" id="KW-0560">Oxidoreductase</keyword>
<dbReference type="AlphaFoldDB" id="A0A0L8I6W3"/>
<dbReference type="OMA" id="NSYTTIC"/>
<evidence type="ECO:0000256" key="2">
    <source>
        <dbReference type="ARBA" id="ARBA00006926"/>
    </source>
</evidence>
<dbReference type="GO" id="GO:0006979">
    <property type="term" value="P:response to oxidative stress"/>
    <property type="evidence" value="ECO:0007669"/>
    <property type="project" value="InterPro"/>
</dbReference>
<dbReference type="GO" id="GO:0005783">
    <property type="term" value="C:endoplasmic reticulum"/>
    <property type="evidence" value="ECO:0007669"/>
    <property type="project" value="UniProtKB-ARBA"/>
</dbReference>
<dbReference type="PROSITE" id="PS00763">
    <property type="entry name" value="GLUTATHIONE_PEROXID_2"/>
    <property type="match status" value="1"/>
</dbReference>
<evidence type="ECO:0000256" key="5">
    <source>
        <dbReference type="ARBA" id="ARBA00023002"/>
    </source>
</evidence>
<name>A0A0L8I6W3_OCTBM</name>
<dbReference type="PRINTS" id="PR01011">
    <property type="entry name" value="GLUTPROXDASE"/>
</dbReference>
<dbReference type="GO" id="GO:0004602">
    <property type="term" value="F:glutathione peroxidase activity"/>
    <property type="evidence" value="ECO:0007669"/>
    <property type="project" value="UniProtKB-EC"/>
</dbReference>
<dbReference type="InterPro" id="IPR029759">
    <property type="entry name" value="GPX_AS"/>
</dbReference>
<accession>A0A0L8I6W3</accession>
<dbReference type="SUPFAM" id="SSF52833">
    <property type="entry name" value="Thioredoxin-like"/>
    <property type="match status" value="1"/>
</dbReference>
<dbReference type="CDD" id="cd00340">
    <property type="entry name" value="GSH_Peroxidase"/>
    <property type="match status" value="1"/>
</dbReference>
<dbReference type="Pfam" id="PF00255">
    <property type="entry name" value="GSHPx"/>
    <property type="match status" value="1"/>
</dbReference>
<evidence type="ECO:0000256" key="3">
    <source>
        <dbReference type="ARBA" id="ARBA00012310"/>
    </source>
</evidence>
<evidence type="ECO:0000256" key="6">
    <source>
        <dbReference type="RuleBase" id="RU000499"/>
    </source>
</evidence>